<feature type="transmembrane region" description="Helical" evidence="1">
    <location>
        <begin position="20"/>
        <end position="43"/>
    </location>
</feature>
<dbReference type="EMBL" id="WVRA01000001">
    <property type="protein sequence ID" value="NOE17298.1"/>
    <property type="molecule type" value="Genomic_DNA"/>
</dbReference>
<comment type="caution">
    <text evidence="2">The sequence shown here is derived from an EMBL/GenBank/DDBJ whole genome shotgun (WGS) entry which is preliminary data.</text>
</comment>
<keyword evidence="1" id="KW-1133">Transmembrane helix</keyword>
<gene>
    <name evidence="2" type="ORF">GS634_04085</name>
</gene>
<dbReference type="RefSeq" id="WP_171328581.1">
    <property type="nucleotide sequence ID" value="NZ_WVRA01000001.1"/>
</dbReference>
<name>A0AA90YUE6_9RHOB</name>
<dbReference type="AlphaFoldDB" id="A0AA90YUE6"/>
<organism evidence="2 3">
    <name type="scientific">Ruegeria atlantica</name>
    <dbReference type="NCBI Taxonomy" id="81569"/>
    <lineage>
        <taxon>Bacteria</taxon>
        <taxon>Pseudomonadati</taxon>
        <taxon>Pseudomonadota</taxon>
        <taxon>Alphaproteobacteria</taxon>
        <taxon>Rhodobacterales</taxon>
        <taxon>Roseobacteraceae</taxon>
        <taxon>Ruegeria</taxon>
    </lineage>
</organism>
<feature type="transmembrane region" description="Helical" evidence="1">
    <location>
        <begin position="49"/>
        <end position="69"/>
    </location>
</feature>
<accession>A0AA90YUE6</accession>
<feature type="transmembrane region" description="Helical" evidence="1">
    <location>
        <begin position="81"/>
        <end position="97"/>
    </location>
</feature>
<dbReference type="Proteomes" id="UP000597886">
    <property type="component" value="Unassembled WGS sequence"/>
</dbReference>
<proteinExistence type="predicted"/>
<keyword evidence="1" id="KW-0812">Transmembrane</keyword>
<keyword evidence="1" id="KW-0472">Membrane</keyword>
<evidence type="ECO:0008006" key="4">
    <source>
        <dbReference type="Google" id="ProtNLM"/>
    </source>
</evidence>
<evidence type="ECO:0000313" key="3">
    <source>
        <dbReference type="Proteomes" id="UP000597886"/>
    </source>
</evidence>
<evidence type="ECO:0000313" key="2">
    <source>
        <dbReference type="EMBL" id="NOE17298.1"/>
    </source>
</evidence>
<protein>
    <recommendedName>
        <fullName evidence="4">Transmembrane protein</fullName>
    </recommendedName>
</protein>
<feature type="transmembrane region" description="Helical" evidence="1">
    <location>
        <begin position="103"/>
        <end position="124"/>
    </location>
</feature>
<reference evidence="2" key="1">
    <citation type="submission" date="2019-12" db="EMBL/GenBank/DDBJ databases">
        <title>Ruegeria JWLKs population differentiation of coral mucus and skeleton niches.</title>
        <authorList>
            <person name="Luo D."/>
        </authorList>
    </citation>
    <scope>NUCLEOTIDE SEQUENCE</scope>
    <source>
        <strain evidence="2">HKCCD6181</strain>
    </source>
</reference>
<evidence type="ECO:0000256" key="1">
    <source>
        <dbReference type="SAM" id="Phobius"/>
    </source>
</evidence>
<sequence>MELEKATSMVLDIWRSFRTLPVWVQVWVAVVLVPVNLLPLAFLDQPQGHLIALLAISGMALNVPIMLGARGMSGAMALPHILCWVPLVIIATLLLFSEDPLSPAFAGFLRVLLIVDITSLVFDFRDAARWLRSRQAP</sequence>